<dbReference type="PANTHER" id="PTHR10775:SF180">
    <property type="entry name" value="TRANSPOSON, EN_SPM-LIKE, TRANSPOSASE-ASSOCIATED DOMAIN PROTEIN-RELATED"/>
    <property type="match status" value="1"/>
</dbReference>
<organism evidence="1 2">
    <name type="scientific">Prunus dulcis</name>
    <name type="common">Almond</name>
    <name type="synonym">Amygdalus dulcis</name>
    <dbReference type="NCBI Taxonomy" id="3755"/>
    <lineage>
        <taxon>Eukaryota</taxon>
        <taxon>Viridiplantae</taxon>
        <taxon>Streptophyta</taxon>
        <taxon>Embryophyta</taxon>
        <taxon>Tracheophyta</taxon>
        <taxon>Spermatophyta</taxon>
        <taxon>Magnoliopsida</taxon>
        <taxon>eudicotyledons</taxon>
        <taxon>Gunneridae</taxon>
        <taxon>Pentapetalae</taxon>
        <taxon>rosids</taxon>
        <taxon>fabids</taxon>
        <taxon>Rosales</taxon>
        <taxon>Rosaceae</taxon>
        <taxon>Amygdaloideae</taxon>
        <taxon>Amygdaleae</taxon>
        <taxon>Prunus</taxon>
    </lineage>
</organism>
<evidence type="ECO:0000313" key="1">
    <source>
        <dbReference type="EMBL" id="KAI5349645.1"/>
    </source>
</evidence>
<name>A0AAD4ZKU0_PRUDU</name>
<gene>
    <name evidence="1" type="ORF">L3X38_002534</name>
</gene>
<comment type="caution">
    <text evidence="1">The sequence shown here is derived from an EMBL/GenBank/DDBJ whole genome shotgun (WGS) entry which is preliminary data.</text>
</comment>
<keyword evidence="2" id="KW-1185">Reference proteome</keyword>
<reference evidence="1 2" key="1">
    <citation type="journal article" date="2022" name="G3 (Bethesda)">
        <title>Whole-genome sequence and methylome profiling of the almond [Prunus dulcis (Mill.) D.A. Webb] cultivar 'Nonpareil'.</title>
        <authorList>
            <person name="D'Amico-Willman K.M."/>
            <person name="Ouma W.Z."/>
            <person name="Meulia T."/>
            <person name="Sideli G.M."/>
            <person name="Gradziel T.M."/>
            <person name="Fresnedo-Ramirez J."/>
        </authorList>
    </citation>
    <scope>NUCLEOTIDE SEQUENCE [LARGE SCALE GENOMIC DNA]</scope>
    <source>
        <strain evidence="1">Clone GOH B32 T37-40</strain>
    </source>
</reference>
<sequence length="143" mass="16607">MSAVVVLYKVKAMHGLTKNAYNDMLEILRDMLPDGNTLPDSLYSTKKLQKTSDLGYEKIDACVNYCCLFWKDLEHMDTNSKCDASRWKTNECTNKIHKGISTKVLRYFPIVPKLKRMFRSPEKIEQLLWHSNHKSQDGKETFG</sequence>
<proteinExistence type="predicted"/>
<protein>
    <submittedName>
        <fullName evidence="1">Uncharacterized protein</fullName>
    </submittedName>
</protein>
<dbReference type="Proteomes" id="UP001054821">
    <property type="component" value="Chromosome 1"/>
</dbReference>
<dbReference type="AlphaFoldDB" id="A0AAD4ZKU0"/>
<evidence type="ECO:0000313" key="2">
    <source>
        <dbReference type="Proteomes" id="UP001054821"/>
    </source>
</evidence>
<dbReference type="EMBL" id="JAJFAZ020000001">
    <property type="protein sequence ID" value="KAI5349645.1"/>
    <property type="molecule type" value="Genomic_DNA"/>
</dbReference>
<dbReference type="PANTHER" id="PTHR10775">
    <property type="entry name" value="OS08G0208400 PROTEIN"/>
    <property type="match status" value="1"/>
</dbReference>
<accession>A0AAD4ZKU0</accession>